<feature type="chain" id="PRO_5005215669" evidence="6">
    <location>
        <begin position="19"/>
        <end position="316"/>
    </location>
</feature>
<keyword evidence="7" id="KW-0496">Mitochondrion</keyword>
<dbReference type="Pfam" id="PF00146">
    <property type="entry name" value="NADHdh"/>
    <property type="match status" value="1"/>
</dbReference>
<evidence type="ECO:0000256" key="3">
    <source>
        <dbReference type="ARBA" id="ARBA00022989"/>
    </source>
</evidence>
<evidence type="ECO:0000256" key="1">
    <source>
        <dbReference type="ARBA" id="ARBA00004141"/>
    </source>
</evidence>
<feature type="transmembrane region" description="Helical" evidence="5">
    <location>
        <begin position="34"/>
        <end position="53"/>
    </location>
</feature>
<feature type="transmembrane region" description="Helical" evidence="5">
    <location>
        <begin position="187"/>
        <end position="207"/>
    </location>
</feature>
<protein>
    <submittedName>
        <fullName evidence="7">NADH dehydrogenase subunit 1</fullName>
    </submittedName>
</protein>
<evidence type="ECO:0000256" key="6">
    <source>
        <dbReference type="SAM" id="SignalP"/>
    </source>
</evidence>
<feature type="transmembrane region" description="Helical" evidence="5">
    <location>
        <begin position="60"/>
        <end position="82"/>
    </location>
</feature>
<feature type="transmembrane region" description="Helical" evidence="5">
    <location>
        <begin position="154"/>
        <end position="175"/>
    </location>
</feature>
<organism evidence="7">
    <name type="scientific">Kudoa septempunctata</name>
    <dbReference type="NCBI Taxonomy" id="751907"/>
    <lineage>
        <taxon>Eukaryota</taxon>
        <taxon>Metazoa</taxon>
        <taxon>Cnidaria</taxon>
        <taxon>Myxozoa</taxon>
        <taxon>Myxosporea</taxon>
        <taxon>Multivalvulida</taxon>
        <taxon>Kudoidae</taxon>
        <taxon>Kudoa</taxon>
    </lineage>
</organism>
<comment type="subcellular location">
    <subcellularLocation>
        <location evidence="1">Membrane</location>
        <topology evidence="1">Multi-pass membrane protein</topology>
    </subcellularLocation>
</comment>
<dbReference type="GO" id="GO:0016020">
    <property type="term" value="C:membrane"/>
    <property type="evidence" value="ECO:0007669"/>
    <property type="project" value="UniProtKB-SubCell"/>
</dbReference>
<feature type="transmembrane region" description="Helical" evidence="5">
    <location>
        <begin position="88"/>
        <end position="109"/>
    </location>
</feature>
<feature type="transmembrane region" description="Helical" evidence="5">
    <location>
        <begin position="253"/>
        <end position="270"/>
    </location>
</feature>
<feature type="transmembrane region" description="Helical" evidence="5">
    <location>
        <begin position="121"/>
        <end position="142"/>
    </location>
</feature>
<accession>A0A0H5AY04</accession>
<reference evidence="7" key="1">
    <citation type="journal article" date="2015" name="PLoS ONE">
        <title>The Mitochondrial Genomes of a Myxozoan Genus Kudoa Are Extremely Divergent in Metazoa.</title>
        <authorList>
            <person name="Takeuchi F."/>
            <person name="Sekizuka T."/>
            <person name="Ogasawara Y."/>
            <person name="Yokoyama H."/>
            <person name="Kamikawa R."/>
            <person name="Inagaki Y."/>
            <person name="Nozaki T."/>
            <person name="Sugita-Konishi Y."/>
            <person name="Ohnishi T."/>
            <person name="Kuroda M."/>
        </authorList>
    </citation>
    <scope>NUCLEOTIDE SEQUENCE</scope>
    <source>
        <strain evidence="7">201204</strain>
    </source>
</reference>
<feature type="signal peptide" evidence="6">
    <location>
        <begin position="1"/>
        <end position="18"/>
    </location>
</feature>
<keyword evidence="3 5" id="KW-1133">Transmembrane helix</keyword>
<feature type="transmembrane region" description="Helical" evidence="5">
    <location>
        <begin position="290"/>
        <end position="309"/>
    </location>
</feature>
<evidence type="ECO:0000313" key="7">
    <source>
        <dbReference type="EMBL" id="BAR94688.1"/>
    </source>
</evidence>
<dbReference type="InterPro" id="IPR001694">
    <property type="entry name" value="NADH_UbQ_OxRdtase_su1/FPO"/>
</dbReference>
<evidence type="ECO:0000256" key="5">
    <source>
        <dbReference type="SAM" id="Phobius"/>
    </source>
</evidence>
<keyword evidence="4 5" id="KW-0472">Membrane</keyword>
<evidence type="ECO:0000256" key="4">
    <source>
        <dbReference type="ARBA" id="ARBA00023136"/>
    </source>
</evidence>
<feature type="transmembrane region" description="Helical" evidence="5">
    <location>
        <begin position="213"/>
        <end position="241"/>
    </location>
</feature>
<gene>
    <name evidence="7" type="primary">nad1</name>
</gene>
<dbReference type="EMBL" id="LC009436">
    <property type="protein sequence ID" value="BAR94688.1"/>
    <property type="molecule type" value="Genomic_DNA"/>
</dbReference>
<dbReference type="AlphaFoldDB" id="A0A0H5AY04"/>
<geneLocation type="mitochondrion" evidence="7"/>
<keyword evidence="2 5" id="KW-0812">Transmembrane</keyword>
<keyword evidence="6" id="KW-0732">Signal</keyword>
<proteinExistence type="predicted"/>
<evidence type="ECO:0000256" key="2">
    <source>
        <dbReference type="ARBA" id="ARBA00022692"/>
    </source>
</evidence>
<sequence>MISFVVVLGLLALSSGLGSLVDRRFLGLIGHRTGPLIGYGFLTIVSDGFKLCAKNPWGSYFNLLLGFLALGLETIPLAFMPYCLEPGLGFLALLGMSSSVILLSSSLFRGYSPLGRSRVRILLFLGEGIFSFILFSLALIMAEDSLFMMEQDSLVFFTFYAFPGLGCSYFLLCLGERHPWDIPESESDLGGGFGVIYGGINFLWFAVLEYRWLIHWISFCFLMKWAVLGHTINLFILRGLLPRYSFQALFKMLWKNLPWFILSWAFFVLFELNREDCFPAFIRAFLFFPFGWRAFPVAFQGSWLFQMLFPWQSFFL</sequence>
<name>A0A0H5AY04_9CNID</name>